<feature type="signal peptide" evidence="4">
    <location>
        <begin position="1"/>
        <end position="21"/>
    </location>
</feature>
<accession>A0A2S9QIS7</accession>
<keyword evidence="9" id="KW-1185">Reference proteome</keyword>
<comment type="caution">
    <text evidence="8">The sequence shown here is derived from an EMBL/GenBank/DDBJ whole genome shotgun (WGS) entry which is preliminary data.</text>
</comment>
<gene>
    <name evidence="8" type="ORF">C5L14_01045</name>
</gene>
<evidence type="ECO:0000256" key="3">
    <source>
        <dbReference type="SAM" id="MobiDB-lite"/>
    </source>
</evidence>
<dbReference type="InterPro" id="IPR058625">
    <property type="entry name" value="MdtA-like_BSH"/>
</dbReference>
<dbReference type="AlphaFoldDB" id="A0A2S9QIS7"/>
<dbReference type="GO" id="GO:0022857">
    <property type="term" value="F:transmembrane transporter activity"/>
    <property type="evidence" value="ECO:0007669"/>
    <property type="project" value="InterPro"/>
</dbReference>
<dbReference type="GO" id="GO:0005886">
    <property type="term" value="C:plasma membrane"/>
    <property type="evidence" value="ECO:0007669"/>
    <property type="project" value="TreeGrafter"/>
</dbReference>
<dbReference type="Pfam" id="PF25876">
    <property type="entry name" value="HH_MFP_RND"/>
    <property type="match status" value="1"/>
</dbReference>
<dbReference type="Gene3D" id="1.10.287.470">
    <property type="entry name" value="Helix hairpin bin"/>
    <property type="match status" value="1"/>
</dbReference>
<dbReference type="InterPro" id="IPR006143">
    <property type="entry name" value="RND_pump_MFP"/>
</dbReference>
<organism evidence="8 9">
    <name type="scientific">Labrys okinawensis</name>
    <dbReference type="NCBI Taxonomy" id="346911"/>
    <lineage>
        <taxon>Bacteria</taxon>
        <taxon>Pseudomonadati</taxon>
        <taxon>Pseudomonadota</taxon>
        <taxon>Alphaproteobacteria</taxon>
        <taxon>Hyphomicrobiales</taxon>
        <taxon>Xanthobacteraceae</taxon>
        <taxon>Labrys</taxon>
    </lineage>
</organism>
<evidence type="ECO:0000313" key="9">
    <source>
        <dbReference type="Proteomes" id="UP000237682"/>
    </source>
</evidence>
<dbReference type="Gene3D" id="2.40.50.100">
    <property type="match status" value="1"/>
</dbReference>
<dbReference type="GO" id="GO:0046677">
    <property type="term" value="P:response to antibiotic"/>
    <property type="evidence" value="ECO:0007669"/>
    <property type="project" value="TreeGrafter"/>
</dbReference>
<dbReference type="NCBIfam" id="TIGR01730">
    <property type="entry name" value="RND_mfp"/>
    <property type="match status" value="1"/>
</dbReference>
<name>A0A2S9QIS7_9HYPH</name>
<evidence type="ECO:0000259" key="7">
    <source>
        <dbReference type="Pfam" id="PF25944"/>
    </source>
</evidence>
<keyword evidence="4" id="KW-0732">Signal</keyword>
<dbReference type="Pfam" id="PF25944">
    <property type="entry name" value="Beta-barrel_RND"/>
    <property type="match status" value="1"/>
</dbReference>
<evidence type="ECO:0000256" key="2">
    <source>
        <dbReference type="SAM" id="Coils"/>
    </source>
</evidence>
<reference evidence="8 9" key="1">
    <citation type="submission" date="2018-02" db="EMBL/GenBank/DDBJ databases">
        <title>Whole genome sequencing of endophytic bacterium.</title>
        <authorList>
            <person name="Eedara R."/>
            <person name="Podile A.R."/>
        </authorList>
    </citation>
    <scope>NUCLEOTIDE SEQUENCE [LARGE SCALE GENOMIC DNA]</scope>
    <source>
        <strain evidence="8 9">RP1T</strain>
    </source>
</reference>
<dbReference type="Proteomes" id="UP000237682">
    <property type="component" value="Unassembled WGS sequence"/>
</dbReference>
<dbReference type="GO" id="GO:0030313">
    <property type="term" value="C:cell envelope"/>
    <property type="evidence" value="ECO:0007669"/>
    <property type="project" value="UniProtKB-SubCell"/>
</dbReference>
<dbReference type="InterPro" id="IPR058626">
    <property type="entry name" value="MdtA-like_b-barrel"/>
</dbReference>
<feature type="domain" description="Multidrug resistance protein MdtA-like beta-barrel" evidence="7">
    <location>
        <begin position="214"/>
        <end position="303"/>
    </location>
</feature>
<feature type="chain" id="PRO_5015504798" evidence="4">
    <location>
        <begin position="22"/>
        <end position="393"/>
    </location>
</feature>
<evidence type="ECO:0000256" key="1">
    <source>
        <dbReference type="ARBA" id="ARBA00009477"/>
    </source>
</evidence>
<dbReference type="OrthoDB" id="9816569at2"/>
<comment type="similarity">
    <text evidence="1">Belongs to the membrane fusion protein (MFP) (TC 8.A.1) family.</text>
</comment>
<dbReference type="SUPFAM" id="SSF111369">
    <property type="entry name" value="HlyD-like secretion proteins"/>
    <property type="match status" value="1"/>
</dbReference>
<evidence type="ECO:0000259" key="5">
    <source>
        <dbReference type="Pfam" id="PF25876"/>
    </source>
</evidence>
<evidence type="ECO:0000313" key="8">
    <source>
        <dbReference type="EMBL" id="PRH89210.1"/>
    </source>
</evidence>
<proteinExistence type="inferred from homology"/>
<dbReference type="Gene3D" id="2.40.30.170">
    <property type="match status" value="1"/>
</dbReference>
<evidence type="ECO:0000256" key="4">
    <source>
        <dbReference type="SAM" id="SignalP"/>
    </source>
</evidence>
<dbReference type="EMBL" id="PUEJ01000001">
    <property type="protein sequence ID" value="PRH89210.1"/>
    <property type="molecule type" value="Genomic_DNA"/>
</dbReference>
<feature type="domain" description="Multidrug resistance protein MdtA-like barrel-sandwich hybrid" evidence="6">
    <location>
        <begin position="69"/>
        <end position="202"/>
    </location>
</feature>
<feature type="region of interest" description="Disordered" evidence="3">
    <location>
        <begin position="374"/>
        <end position="393"/>
    </location>
</feature>
<dbReference type="InterPro" id="IPR058624">
    <property type="entry name" value="MdtA-like_HH"/>
</dbReference>
<dbReference type="Gene3D" id="2.40.420.20">
    <property type="match status" value="1"/>
</dbReference>
<feature type="compositionally biased region" description="Polar residues" evidence="3">
    <location>
        <begin position="383"/>
        <end position="393"/>
    </location>
</feature>
<feature type="domain" description="Multidrug resistance protein MdtA-like alpha-helical hairpin" evidence="5">
    <location>
        <begin position="109"/>
        <end position="177"/>
    </location>
</feature>
<feature type="coiled-coil region" evidence="2">
    <location>
        <begin position="109"/>
        <end position="181"/>
    </location>
</feature>
<dbReference type="Pfam" id="PF25917">
    <property type="entry name" value="BSH_RND"/>
    <property type="match status" value="1"/>
</dbReference>
<sequence length="393" mass="41570">MKNAKAIIGLAGLAILVGASAAGWSRYQARAAVTQAPVRLAPSVVVSQPLKMRVSDMQEFAGRFQASAMVEIRARVPGYLDAINFEDGQLVEKGRVLFVIDQRTYQASLDMANAQLKSARAQAELAGQELDRARQLAGTAAVSRATLDQRLQQKAAADAALETARAALRRAELDLEFATIRAPIAGRVSNRRLDVGSLVSDSGTVLTTIVALDPIDFVFDMSEQDFLRHERAMKAGAMPSMRDKGVAVQARPDGEAAWSNDGVISFVDNRLEPGAGTIRARATLANPSLAITPGQFGRVRMAASADYPALLVPETAILTDQATRIVLKLGADSTLQATTVGLGPSRPDGLRVVTSGLGPDDRIVVNGLLRARPGQKVAPQPGSIATQTAGLSE</sequence>
<protein>
    <submittedName>
        <fullName evidence="8">Efflux transporter periplasmic adaptor subunit</fullName>
    </submittedName>
</protein>
<evidence type="ECO:0000259" key="6">
    <source>
        <dbReference type="Pfam" id="PF25917"/>
    </source>
</evidence>
<keyword evidence="2" id="KW-0175">Coiled coil</keyword>
<dbReference type="PANTHER" id="PTHR30158:SF24">
    <property type="entry name" value="HLYD FAMILY SECRETION PROTEIN"/>
    <property type="match status" value="1"/>
</dbReference>
<dbReference type="PANTHER" id="PTHR30158">
    <property type="entry name" value="ACRA/E-RELATED COMPONENT OF DRUG EFFLUX TRANSPORTER"/>
    <property type="match status" value="1"/>
</dbReference>